<evidence type="ECO:0000313" key="1">
    <source>
        <dbReference type="EMBL" id="MBX15248.1"/>
    </source>
</evidence>
<sequence length="21" mass="2492">MEDFPPDNCIEMENQLNILLI</sequence>
<accession>A0A2P2LB85</accession>
<proteinExistence type="predicted"/>
<dbReference type="EMBL" id="GGEC01034764">
    <property type="protein sequence ID" value="MBX15248.1"/>
    <property type="molecule type" value="Transcribed_RNA"/>
</dbReference>
<organism evidence="1">
    <name type="scientific">Rhizophora mucronata</name>
    <name type="common">Asiatic mangrove</name>
    <dbReference type="NCBI Taxonomy" id="61149"/>
    <lineage>
        <taxon>Eukaryota</taxon>
        <taxon>Viridiplantae</taxon>
        <taxon>Streptophyta</taxon>
        <taxon>Embryophyta</taxon>
        <taxon>Tracheophyta</taxon>
        <taxon>Spermatophyta</taxon>
        <taxon>Magnoliopsida</taxon>
        <taxon>eudicotyledons</taxon>
        <taxon>Gunneridae</taxon>
        <taxon>Pentapetalae</taxon>
        <taxon>rosids</taxon>
        <taxon>fabids</taxon>
        <taxon>Malpighiales</taxon>
        <taxon>Rhizophoraceae</taxon>
        <taxon>Rhizophora</taxon>
    </lineage>
</organism>
<protein>
    <submittedName>
        <fullName evidence="1">Uncharacterized protein</fullName>
    </submittedName>
</protein>
<reference evidence="1" key="1">
    <citation type="submission" date="2018-02" db="EMBL/GenBank/DDBJ databases">
        <title>Rhizophora mucronata_Transcriptome.</title>
        <authorList>
            <person name="Meera S.P."/>
            <person name="Sreeshan A."/>
            <person name="Augustine A."/>
        </authorList>
    </citation>
    <scope>NUCLEOTIDE SEQUENCE</scope>
    <source>
        <tissue evidence="1">Leaf</tissue>
    </source>
</reference>
<name>A0A2P2LB85_RHIMU</name>
<dbReference type="AlphaFoldDB" id="A0A2P2LB85"/>